<dbReference type="InterPro" id="IPR017946">
    <property type="entry name" value="PLC-like_Pdiesterase_TIM-brl"/>
</dbReference>
<evidence type="ECO:0000313" key="9">
    <source>
        <dbReference type="EMBL" id="MBW8192074.1"/>
    </source>
</evidence>
<name>A0ABS7EIK2_9GAMM</name>
<dbReference type="GO" id="GO:0008889">
    <property type="term" value="F:glycerophosphodiester phosphodiesterase activity"/>
    <property type="evidence" value="ECO:0007669"/>
    <property type="project" value="UniProtKB-EC"/>
</dbReference>
<feature type="chain" id="PRO_5045994707" description="glycerophosphodiester phosphodiesterase" evidence="7">
    <location>
        <begin position="22"/>
        <end position="343"/>
    </location>
</feature>
<keyword evidence="10" id="KW-1185">Reference proteome</keyword>
<comment type="caution">
    <text evidence="9">The sequence shown here is derived from an EMBL/GenBank/DDBJ whole genome shotgun (WGS) entry which is preliminary data.</text>
</comment>
<keyword evidence="4" id="KW-0319">Glycerol metabolism</keyword>
<gene>
    <name evidence="9" type="primary">glpQ</name>
    <name evidence="9" type="ORF">K0504_13610</name>
</gene>
<evidence type="ECO:0000256" key="1">
    <source>
        <dbReference type="ARBA" id="ARBA00007277"/>
    </source>
</evidence>
<feature type="signal peptide" evidence="7">
    <location>
        <begin position="1"/>
        <end position="21"/>
    </location>
</feature>
<dbReference type="RefSeq" id="WP_220104708.1">
    <property type="nucleotide sequence ID" value="NZ_JAHZSS010000018.1"/>
</dbReference>
<dbReference type="PANTHER" id="PTHR43620:SF7">
    <property type="entry name" value="GLYCEROPHOSPHODIESTER PHOSPHODIESTERASE GDPD5-RELATED"/>
    <property type="match status" value="1"/>
</dbReference>
<dbReference type="InterPro" id="IPR030395">
    <property type="entry name" value="GP_PDE_dom"/>
</dbReference>
<sequence>MKFSIRLLILAWLTLLAPCFAADVIAHRGASGQLPEHSLVATAYAHASGADYIEQDVVLSRDGVPIVLHDIELDTTTNVAEIFPKRARPDGRYYAIDFDLAELKTLELHERIKTKTGQPVYPQRFPVQHIGLRIPTLAEQITLIQGLNKSTTTNVGIYPEIKAPAWHRAQGQDISAIVLKTLADFGYSKRSHGAYLQCFDAKETLRIRTELGSDLKLVQLIAENAWRESDTDYDWLKTADGLKHVASYADGIGPWWPQVINDQQQASTLLKHAQQLGLVVHPYTFRADDLPPWADSYQHWLAQYLQTLGVDGVFTDFPMQTRLIIMNLYRSRLEPYESRLSSE</sequence>
<evidence type="ECO:0000256" key="6">
    <source>
        <dbReference type="ARBA" id="ARBA00047512"/>
    </source>
</evidence>
<dbReference type="EMBL" id="JAHZSS010000018">
    <property type="protein sequence ID" value="MBW8192074.1"/>
    <property type="molecule type" value="Genomic_DNA"/>
</dbReference>
<proteinExistence type="inferred from homology"/>
<reference evidence="9" key="1">
    <citation type="submission" date="2021-07" db="EMBL/GenBank/DDBJ databases">
        <title>Neiella marina sp. nov., isolated from the intestinal content of sea cucumber Apostichopus japonicus.</title>
        <authorList>
            <person name="Bai X."/>
        </authorList>
    </citation>
    <scope>NUCLEOTIDE SEQUENCE</scope>
    <source>
        <strain evidence="9">126</strain>
    </source>
</reference>
<dbReference type="PANTHER" id="PTHR43620">
    <property type="entry name" value="GLYCEROPHOSPHORYL DIESTER PHOSPHODIESTERASE"/>
    <property type="match status" value="1"/>
</dbReference>
<dbReference type="NCBIfam" id="NF008354">
    <property type="entry name" value="PRK11143.1"/>
    <property type="match status" value="1"/>
</dbReference>
<dbReference type="Gene3D" id="3.20.20.190">
    <property type="entry name" value="Phosphatidylinositol (PI) phosphodiesterase"/>
    <property type="match status" value="1"/>
</dbReference>
<evidence type="ECO:0000259" key="8">
    <source>
        <dbReference type="PROSITE" id="PS51704"/>
    </source>
</evidence>
<evidence type="ECO:0000256" key="3">
    <source>
        <dbReference type="ARBA" id="ARBA00022729"/>
    </source>
</evidence>
<evidence type="ECO:0000256" key="5">
    <source>
        <dbReference type="ARBA" id="ARBA00022801"/>
    </source>
</evidence>
<keyword evidence="3 7" id="KW-0732">Signal</keyword>
<accession>A0ABS7EIK2</accession>
<dbReference type="PROSITE" id="PS51704">
    <property type="entry name" value="GP_PDE"/>
    <property type="match status" value="1"/>
</dbReference>
<comment type="catalytic activity">
    <reaction evidence="6">
        <text>a sn-glycero-3-phosphodiester + H2O = an alcohol + sn-glycerol 3-phosphate + H(+)</text>
        <dbReference type="Rhea" id="RHEA:12969"/>
        <dbReference type="ChEBI" id="CHEBI:15377"/>
        <dbReference type="ChEBI" id="CHEBI:15378"/>
        <dbReference type="ChEBI" id="CHEBI:30879"/>
        <dbReference type="ChEBI" id="CHEBI:57597"/>
        <dbReference type="ChEBI" id="CHEBI:83408"/>
        <dbReference type="EC" id="3.1.4.46"/>
    </reaction>
</comment>
<protein>
    <recommendedName>
        <fullName evidence="2">glycerophosphodiester phosphodiesterase</fullName>
        <ecNumber evidence="2">3.1.4.46</ecNumber>
    </recommendedName>
</protein>
<feature type="domain" description="GP-PDE" evidence="8">
    <location>
        <begin position="22"/>
        <end position="325"/>
    </location>
</feature>
<evidence type="ECO:0000256" key="4">
    <source>
        <dbReference type="ARBA" id="ARBA00022798"/>
    </source>
</evidence>
<evidence type="ECO:0000256" key="2">
    <source>
        <dbReference type="ARBA" id="ARBA00012247"/>
    </source>
</evidence>
<keyword evidence="5 9" id="KW-0378">Hydrolase</keyword>
<dbReference type="EC" id="3.1.4.46" evidence="2"/>
<dbReference type="SUPFAM" id="SSF51695">
    <property type="entry name" value="PLC-like phosphodiesterases"/>
    <property type="match status" value="1"/>
</dbReference>
<evidence type="ECO:0000313" key="10">
    <source>
        <dbReference type="Proteomes" id="UP001166251"/>
    </source>
</evidence>
<evidence type="ECO:0000256" key="7">
    <source>
        <dbReference type="SAM" id="SignalP"/>
    </source>
</evidence>
<comment type="similarity">
    <text evidence="1">Belongs to the glycerophosphoryl diester phosphodiesterase family.</text>
</comment>
<organism evidence="9 10">
    <name type="scientific">Neiella holothuriorum</name>
    <dbReference type="NCBI Taxonomy" id="2870530"/>
    <lineage>
        <taxon>Bacteria</taxon>
        <taxon>Pseudomonadati</taxon>
        <taxon>Pseudomonadota</taxon>
        <taxon>Gammaproteobacteria</taxon>
        <taxon>Alteromonadales</taxon>
        <taxon>Echinimonadaceae</taxon>
        <taxon>Neiella</taxon>
    </lineage>
</organism>
<dbReference type="Pfam" id="PF03009">
    <property type="entry name" value="GDPD"/>
    <property type="match status" value="1"/>
</dbReference>
<dbReference type="Proteomes" id="UP001166251">
    <property type="component" value="Unassembled WGS sequence"/>
</dbReference>